<evidence type="ECO:0000256" key="2">
    <source>
        <dbReference type="ARBA" id="ARBA00022741"/>
    </source>
</evidence>
<dbReference type="Gene3D" id="3.40.50.11180">
    <property type="match status" value="1"/>
</dbReference>
<dbReference type="Pfam" id="PF03461">
    <property type="entry name" value="TRCF"/>
    <property type="match status" value="1"/>
</dbReference>
<keyword evidence="7 9" id="KW-0238">DNA-binding</keyword>
<reference evidence="13" key="1">
    <citation type="journal article" date="2017" name="Proc. Natl. Acad. Sci. U.S.A.">
        <title>Simulation of Deepwater Horizon oil plume reveals substrate specialization within a complex community of hydrocarbon-degraders.</title>
        <authorList>
            <person name="Hu P."/>
            <person name="Dubinsky E.A."/>
            <person name="Probst A.J."/>
            <person name="Wang J."/>
            <person name="Sieber C.M.K."/>
            <person name="Tom L.M."/>
            <person name="Gardinali P."/>
            <person name="Banfield J.F."/>
            <person name="Atlas R.M."/>
            <person name="Andersen G.L."/>
        </authorList>
    </citation>
    <scope>NUCLEOTIDE SEQUENCE [LARGE SCALE GENOMIC DNA]</scope>
</reference>
<dbReference type="SUPFAM" id="SSF141259">
    <property type="entry name" value="CarD-like"/>
    <property type="match status" value="1"/>
</dbReference>
<dbReference type="GO" id="GO:0000716">
    <property type="term" value="P:transcription-coupled nucleotide-excision repair, DNA damage recognition"/>
    <property type="evidence" value="ECO:0007669"/>
    <property type="project" value="UniProtKB-UniRule"/>
</dbReference>
<evidence type="ECO:0000256" key="1">
    <source>
        <dbReference type="ARBA" id="ARBA00022490"/>
    </source>
</evidence>
<evidence type="ECO:0000256" key="4">
    <source>
        <dbReference type="ARBA" id="ARBA00022801"/>
    </source>
</evidence>
<dbReference type="GO" id="GO:0003684">
    <property type="term" value="F:damaged DNA binding"/>
    <property type="evidence" value="ECO:0007669"/>
    <property type="project" value="InterPro"/>
</dbReference>
<evidence type="ECO:0000259" key="11">
    <source>
        <dbReference type="PROSITE" id="PS51194"/>
    </source>
</evidence>
<dbReference type="GO" id="GO:0005737">
    <property type="term" value="C:cytoplasm"/>
    <property type="evidence" value="ECO:0007669"/>
    <property type="project" value="UniProtKB-SubCell"/>
</dbReference>
<evidence type="ECO:0000256" key="3">
    <source>
        <dbReference type="ARBA" id="ARBA00022763"/>
    </source>
</evidence>
<dbReference type="GO" id="GO:0016787">
    <property type="term" value="F:hydrolase activity"/>
    <property type="evidence" value="ECO:0007669"/>
    <property type="project" value="UniProtKB-KW"/>
</dbReference>
<keyword evidence="5" id="KW-0347">Helicase</keyword>
<gene>
    <name evidence="9" type="primary">mfd</name>
    <name evidence="12" type="ORF">A9Q84_20890</name>
</gene>
<dbReference type="HAMAP" id="MF_00969">
    <property type="entry name" value="TRCF"/>
    <property type="match status" value="1"/>
</dbReference>
<dbReference type="SMART" id="SM01058">
    <property type="entry name" value="CarD_TRCF"/>
    <property type="match status" value="1"/>
</dbReference>
<dbReference type="NCBIfam" id="TIGR00580">
    <property type="entry name" value="mfd"/>
    <property type="match status" value="1"/>
</dbReference>
<comment type="subcellular location">
    <subcellularLocation>
        <location evidence="9">Cytoplasm</location>
    </subcellularLocation>
</comment>
<dbReference type="InterPro" id="IPR027417">
    <property type="entry name" value="P-loop_NTPase"/>
</dbReference>
<comment type="similarity">
    <text evidence="9">In the C-terminal section; belongs to the helicase family. RecG subfamily.</text>
</comment>
<keyword evidence="3 9" id="KW-0227">DNA damage</keyword>
<dbReference type="InterPro" id="IPR037235">
    <property type="entry name" value="TRCF-like_C_D7"/>
</dbReference>
<dbReference type="AlphaFoldDB" id="A0A1Y5F1E5"/>
<comment type="caution">
    <text evidence="12">The sequence shown here is derived from an EMBL/GenBank/DDBJ whole genome shotgun (WGS) entry which is preliminary data.</text>
</comment>
<dbReference type="EC" id="3.6.4.-" evidence="9"/>
<dbReference type="SMART" id="SM00982">
    <property type="entry name" value="TRCF"/>
    <property type="match status" value="1"/>
</dbReference>
<protein>
    <recommendedName>
        <fullName evidence="9">Transcription-repair-coupling factor</fullName>
        <shortName evidence="9">TRCF</shortName>
        <ecNumber evidence="9">3.6.4.-</ecNumber>
    </recommendedName>
</protein>
<dbReference type="SUPFAM" id="SSF52540">
    <property type="entry name" value="P-loop containing nucleoside triphosphate hydrolases"/>
    <property type="match status" value="2"/>
</dbReference>
<organism evidence="12 13">
    <name type="scientific">Halobacteriovorax marinus</name>
    <dbReference type="NCBI Taxonomy" id="97084"/>
    <lineage>
        <taxon>Bacteria</taxon>
        <taxon>Pseudomonadati</taxon>
        <taxon>Bdellovibrionota</taxon>
        <taxon>Bacteriovoracia</taxon>
        <taxon>Bacteriovoracales</taxon>
        <taxon>Halobacteriovoraceae</taxon>
        <taxon>Halobacteriovorax</taxon>
    </lineage>
</organism>
<dbReference type="GO" id="GO:0003678">
    <property type="term" value="F:DNA helicase activity"/>
    <property type="evidence" value="ECO:0007669"/>
    <property type="project" value="TreeGrafter"/>
</dbReference>
<feature type="domain" description="Helicase ATP-binding" evidence="10">
    <location>
        <begin position="636"/>
        <end position="797"/>
    </location>
</feature>
<dbReference type="InterPro" id="IPR041471">
    <property type="entry name" value="UvrB_inter"/>
</dbReference>
<dbReference type="Gene3D" id="2.40.10.170">
    <property type="match status" value="1"/>
</dbReference>
<dbReference type="InterPro" id="IPR005118">
    <property type="entry name" value="TRCF_C"/>
</dbReference>
<dbReference type="InterPro" id="IPR011545">
    <property type="entry name" value="DEAD/DEAH_box_helicase_dom"/>
</dbReference>
<dbReference type="InterPro" id="IPR001650">
    <property type="entry name" value="Helicase_C-like"/>
</dbReference>
<keyword evidence="8 9" id="KW-0234">DNA repair</keyword>
<dbReference type="GO" id="GO:0005524">
    <property type="term" value="F:ATP binding"/>
    <property type="evidence" value="ECO:0007669"/>
    <property type="project" value="UniProtKB-UniRule"/>
</dbReference>
<dbReference type="InterPro" id="IPR014001">
    <property type="entry name" value="Helicase_ATP-bd"/>
</dbReference>
<evidence type="ECO:0000256" key="7">
    <source>
        <dbReference type="ARBA" id="ARBA00023125"/>
    </source>
</evidence>
<keyword evidence="6 9" id="KW-0067">ATP-binding</keyword>
<evidence type="ECO:0000313" key="13">
    <source>
        <dbReference type="Proteomes" id="UP000196531"/>
    </source>
</evidence>
<evidence type="ECO:0000256" key="6">
    <source>
        <dbReference type="ARBA" id="ARBA00022840"/>
    </source>
</evidence>
<dbReference type="SUPFAM" id="SSF143517">
    <property type="entry name" value="TRCF domain-like"/>
    <property type="match status" value="1"/>
</dbReference>
<dbReference type="InterPro" id="IPR004576">
    <property type="entry name" value="Mfd"/>
</dbReference>
<feature type="domain" description="Helicase C-terminal" evidence="11">
    <location>
        <begin position="818"/>
        <end position="972"/>
    </location>
</feature>
<evidence type="ECO:0000256" key="9">
    <source>
        <dbReference type="HAMAP-Rule" id="MF_00969"/>
    </source>
</evidence>
<dbReference type="PANTHER" id="PTHR47964">
    <property type="entry name" value="ATP-DEPENDENT DNA HELICASE HOMOLOG RECG, CHLOROPLASTIC"/>
    <property type="match status" value="1"/>
</dbReference>
<evidence type="ECO:0000259" key="10">
    <source>
        <dbReference type="PROSITE" id="PS51192"/>
    </source>
</evidence>
<dbReference type="PROSITE" id="PS51192">
    <property type="entry name" value="HELICASE_ATP_BIND_1"/>
    <property type="match status" value="1"/>
</dbReference>
<dbReference type="PANTHER" id="PTHR47964:SF1">
    <property type="entry name" value="ATP-DEPENDENT DNA HELICASE HOMOLOG RECG, CHLOROPLASTIC"/>
    <property type="match status" value="1"/>
</dbReference>
<dbReference type="InterPro" id="IPR047112">
    <property type="entry name" value="RecG/Mfd"/>
</dbReference>
<comment type="function">
    <text evidence="9">Couples transcription and DNA repair by recognizing RNA polymerase (RNAP) stalled at DNA lesions. Mediates ATP-dependent release of RNAP and its truncated transcript from the DNA, and recruitment of nucleotide excision repair machinery to the damaged site.</text>
</comment>
<dbReference type="Pfam" id="PF17757">
    <property type="entry name" value="UvrB_inter"/>
    <property type="match status" value="1"/>
</dbReference>
<dbReference type="SMART" id="SM00487">
    <property type="entry name" value="DEXDc"/>
    <property type="match status" value="1"/>
</dbReference>
<dbReference type="Pfam" id="PF02559">
    <property type="entry name" value="CarD_TRCF_RID"/>
    <property type="match status" value="1"/>
</dbReference>
<evidence type="ECO:0000256" key="8">
    <source>
        <dbReference type="ARBA" id="ARBA00023204"/>
    </source>
</evidence>
<dbReference type="Pfam" id="PF00270">
    <property type="entry name" value="DEAD"/>
    <property type="match status" value="1"/>
</dbReference>
<keyword evidence="2 9" id="KW-0547">Nucleotide-binding</keyword>
<dbReference type="GO" id="GO:0006355">
    <property type="term" value="P:regulation of DNA-templated transcription"/>
    <property type="evidence" value="ECO:0007669"/>
    <property type="project" value="UniProtKB-UniRule"/>
</dbReference>
<accession>A0A1Y5F1E5</accession>
<dbReference type="CDD" id="cd17991">
    <property type="entry name" value="DEXHc_TRCF"/>
    <property type="match status" value="1"/>
</dbReference>
<keyword evidence="4 9" id="KW-0378">Hydrolase</keyword>
<dbReference type="SMART" id="SM00490">
    <property type="entry name" value="HELICc"/>
    <property type="match status" value="1"/>
</dbReference>
<dbReference type="Proteomes" id="UP000196531">
    <property type="component" value="Unassembled WGS sequence"/>
</dbReference>
<dbReference type="InterPro" id="IPR003711">
    <property type="entry name" value="CarD-like/TRCF_RID"/>
</dbReference>
<name>A0A1Y5F1E5_9BACT</name>
<dbReference type="PROSITE" id="PS51194">
    <property type="entry name" value="HELICASE_CTER"/>
    <property type="match status" value="1"/>
</dbReference>
<dbReference type="Gene3D" id="3.40.50.300">
    <property type="entry name" value="P-loop containing nucleotide triphosphate hydrolases"/>
    <property type="match status" value="2"/>
</dbReference>
<dbReference type="Pfam" id="PF00271">
    <property type="entry name" value="Helicase_C"/>
    <property type="match status" value="1"/>
</dbReference>
<dbReference type="Gene3D" id="3.30.2060.10">
    <property type="entry name" value="Penicillin-binding protein 1b domain"/>
    <property type="match status" value="1"/>
</dbReference>
<dbReference type="InterPro" id="IPR036101">
    <property type="entry name" value="CarD-like/TRCF_RID_sf"/>
</dbReference>
<evidence type="ECO:0000256" key="5">
    <source>
        <dbReference type="ARBA" id="ARBA00022806"/>
    </source>
</evidence>
<dbReference type="Gene3D" id="3.90.1150.50">
    <property type="entry name" value="Transcription-repair-coupling factor, D7 domain"/>
    <property type="match status" value="1"/>
</dbReference>
<evidence type="ECO:0000313" key="12">
    <source>
        <dbReference type="EMBL" id="OUR92968.1"/>
    </source>
</evidence>
<proteinExistence type="inferred from homology"/>
<dbReference type="EMBL" id="MAAO01000016">
    <property type="protein sequence ID" value="OUR92968.1"/>
    <property type="molecule type" value="Genomic_DNA"/>
</dbReference>
<sequence>MIFETVISKINAWHTKGTDNLHISGLDSAQFSFILNECEKDSKFIKENNFVFICDSVDQAEELYESFHTANITKEILFYPGHDLSPYSGVITSERALFERFKVLSWLARKTDNQSYILITTFESFSLKIPPRSFFNEHLLKIEVSDIISPLDLAAKLVSLGYNSSPSVEEPGTFSSKGEIFDIFTINSKAYRIHYFDDMIEEIYAIDISTQKSIKNDPLQEIFISPTPQIFGTKEEFAHKLREHIPMPATAQKSRFEKRKEIFASLSDNYLFDNYAAFSPLFFNEGEVLLNYLEESSIKVLFNDVEFSQAYTEFFEQLRIEFELEWQDTDNDNLLPEPIKLYNLHLEKTLEQTAHISIDDLKYANVLSEELKNSIELQLEPATSYLNKFINPTLSKPEHTKASFEFYSKEFEHSGHIYFSYEHDSSRKEFLHLMDIFKLDNSLKSRIHFVKTRLPQGFFYEKEKNLILSEADVFSSKLRKTKAPKKVSIDVFAEQLSTLKKGDYVIHSEHGVGVYQGLESLDVGGISSDYIVLLYKGNDKIYVPVYKMNLIQKHADGSATVTTDSLRTNKFSNLRAKARVSAKKLAFNLIKLQAERQSSSGYPFSPPDLEYREFEMAFPFHETPDQLKAVEDVLESMQKPIAMDHLVCGDVGFGKTEVAMRAAFKAVLDKKQVCVLVPTTVLALQHYNSFIKRFDKFPVEIEFLSRFKTAKQAKEILEKVELGKIDILIGTHKLLSGKLKYQDLGLVVVDEEQRFGVAHKEKLKLLKANVDFLTLTATPIPRTLQLSFLGIREMSLIQTAPPRRQSIKSYLIKEDDLTLQTAIKKELNRGGQVFIVHNKVQDMDNYYQYIQELVPEAKIIYAHGQMPEKELEEKISSFYKGDFQILISTTIIESGIDIPNANTMIIDRADNFGLAQLHQLRGRIGRSDKKAYAYFIIPKHKSISEIAEKRLKALQTYADMGSGFNIATCDLEIRGAGDILGAEQSGQIDNVGLELYMELLKEAIQELRGEKKLIKQDIEIKTPFPSYIPGHYIHDSSERLKQYKRLSNCDDLEILFDIKEEFIDVYGAIPEELENLFTTLEVRLTLVDAAIKIIQVGGRLVTITFEKSIVEANANLRNRMLDYFLPRPKTFQFTPDYKVIYTHKSQLNQSEFLKFAKDLAEKILPC</sequence>
<comment type="similarity">
    <text evidence="9">In the N-terminal section; belongs to the UvrB family.</text>
</comment>
<keyword evidence="1 9" id="KW-0963">Cytoplasm</keyword>